<dbReference type="VEuPathDB" id="FungiDB:SDRG_08811"/>
<organism evidence="1 2">
    <name type="scientific">Saprolegnia diclina (strain VS20)</name>
    <dbReference type="NCBI Taxonomy" id="1156394"/>
    <lineage>
        <taxon>Eukaryota</taxon>
        <taxon>Sar</taxon>
        <taxon>Stramenopiles</taxon>
        <taxon>Oomycota</taxon>
        <taxon>Saprolegniomycetes</taxon>
        <taxon>Saprolegniales</taxon>
        <taxon>Saprolegniaceae</taxon>
        <taxon>Saprolegnia</taxon>
    </lineage>
</organism>
<keyword evidence="2" id="KW-1185">Reference proteome</keyword>
<sequence length="93" mass="10096">MSTTDILAAIAAYKAANFTSSDTTYEPDSLDATASLVRKVLRVAELPEHVLIVAKTAFEIRSLLFDNSCDQALGVILVLQFLICVVQQNHSVV</sequence>
<accession>T0RTP2</accession>
<name>T0RTP2_SAPDV</name>
<dbReference type="Proteomes" id="UP000030762">
    <property type="component" value="Unassembled WGS sequence"/>
</dbReference>
<protein>
    <submittedName>
        <fullName evidence="1">Uncharacterized protein</fullName>
    </submittedName>
</protein>
<dbReference type="RefSeq" id="XP_008612930.1">
    <property type="nucleotide sequence ID" value="XM_008614708.1"/>
</dbReference>
<proteinExistence type="predicted"/>
<dbReference type="InParanoid" id="T0RTP2"/>
<dbReference type="EMBL" id="JH767158">
    <property type="protein sequence ID" value="EQC33707.1"/>
    <property type="molecule type" value="Genomic_DNA"/>
</dbReference>
<dbReference type="AlphaFoldDB" id="T0RTP2"/>
<dbReference type="GeneID" id="19949538"/>
<gene>
    <name evidence="1" type="ORF">SDRG_08811</name>
</gene>
<evidence type="ECO:0000313" key="1">
    <source>
        <dbReference type="EMBL" id="EQC33707.1"/>
    </source>
</evidence>
<evidence type="ECO:0000313" key="2">
    <source>
        <dbReference type="Proteomes" id="UP000030762"/>
    </source>
</evidence>
<reference evidence="1 2" key="1">
    <citation type="submission" date="2012-04" db="EMBL/GenBank/DDBJ databases">
        <title>The Genome Sequence of Saprolegnia declina VS20.</title>
        <authorList>
            <consortium name="The Broad Institute Genome Sequencing Platform"/>
            <person name="Russ C."/>
            <person name="Nusbaum C."/>
            <person name="Tyler B."/>
            <person name="van West P."/>
            <person name="Dieguez-Uribeondo J."/>
            <person name="de Bruijn I."/>
            <person name="Tripathy S."/>
            <person name="Jiang R."/>
            <person name="Young S.K."/>
            <person name="Zeng Q."/>
            <person name="Gargeya S."/>
            <person name="Fitzgerald M."/>
            <person name="Haas B."/>
            <person name="Abouelleil A."/>
            <person name="Alvarado L."/>
            <person name="Arachchi H.M."/>
            <person name="Berlin A."/>
            <person name="Chapman S.B."/>
            <person name="Goldberg J."/>
            <person name="Griggs A."/>
            <person name="Gujja S."/>
            <person name="Hansen M."/>
            <person name="Howarth C."/>
            <person name="Imamovic A."/>
            <person name="Larimer J."/>
            <person name="McCowen C."/>
            <person name="Montmayeur A."/>
            <person name="Murphy C."/>
            <person name="Neiman D."/>
            <person name="Pearson M."/>
            <person name="Priest M."/>
            <person name="Roberts A."/>
            <person name="Saif S."/>
            <person name="Shea T."/>
            <person name="Sisk P."/>
            <person name="Sykes S."/>
            <person name="Wortman J."/>
            <person name="Nusbaum C."/>
            <person name="Birren B."/>
        </authorList>
    </citation>
    <scope>NUCLEOTIDE SEQUENCE [LARGE SCALE GENOMIC DNA]</scope>
    <source>
        <strain evidence="1 2">VS20</strain>
    </source>
</reference>
<dbReference type="OrthoDB" id="70396at2759"/>